<dbReference type="InterPro" id="IPR032466">
    <property type="entry name" value="Metal_Hydrolase"/>
</dbReference>
<dbReference type="PANTHER" id="PTHR46124">
    <property type="entry name" value="D-AMINOACYL-TRNA DEACYLASE"/>
    <property type="match status" value="1"/>
</dbReference>
<feature type="binding site" evidence="4">
    <location>
        <position position="129"/>
    </location>
    <ligand>
        <name>a divalent metal cation</name>
        <dbReference type="ChEBI" id="CHEBI:60240"/>
        <label>2</label>
    </ligand>
</feature>
<dbReference type="CDD" id="cd01310">
    <property type="entry name" value="TatD_DNAse"/>
    <property type="match status" value="1"/>
</dbReference>
<dbReference type="Pfam" id="PF01026">
    <property type="entry name" value="TatD_DNase"/>
    <property type="match status" value="1"/>
</dbReference>
<evidence type="ECO:0000256" key="4">
    <source>
        <dbReference type="PIRSR" id="PIRSR005902-1"/>
    </source>
</evidence>
<evidence type="ECO:0000256" key="2">
    <source>
        <dbReference type="ARBA" id="ARBA00022723"/>
    </source>
</evidence>
<dbReference type="InterPro" id="IPR018228">
    <property type="entry name" value="DNase_TatD-rel_CS"/>
</dbReference>
<feature type="binding site" evidence="4">
    <location>
        <position position="9"/>
    </location>
    <ligand>
        <name>a divalent metal cation</name>
        <dbReference type="ChEBI" id="CHEBI:60240"/>
        <label>1</label>
    </ligand>
</feature>
<reference evidence="5" key="1">
    <citation type="journal article" date="2005" name="Environ. Microbiol.">
        <title>Genetic and functional properties of uncultivated thermophilic crenarchaeotes from a subsurface gold mine as revealed by analysis of genome fragments.</title>
        <authorList>
            <person name="Nunoura T."/>
            <person name="Hirayama H."/>
            <person name="Takami H."/>
            <person name="Oida H."/>
            <person name="Nishi S."/>
            <person name="Shimamura S."/>
            <person name="Suzuki Y."/>
            <person name="Inagaki F."/>
            <person name="Takai K."/>
            <person name="Nealson K.H."/>
            <person name="Horikoshi K."/>
        </authorList>
    </citation>
    <scope>NUCLEOTIDE SEQUENCE</scope>
</reference>
<feature type="binding site" evidence="4">
    <location>
        <position position="206"/>
    </location>
    <ligand>
        <name>a divalent metal cation</name>
        <dbReference type="ChEBI" id="CHEBI:60240"/>
        <label>1</label>
    </ligand>
</feature>
<dbReference type="InterPro" id="IPR001130">
    <property type="entry name" value="TatD-like"/>
</dbReference>
<proteinExistence type="inferred from homology"/>
<feature type="binding site" evidence="4">
    <location>
        <position position="7"/>
    </location>
    <ligand>
        <name>a divalent metal cation</name>
        <dbReference type="ChEBI" id="CHEBI:60240"/>
        <label>1</label>
    </ligand>
</feature>
<organism evidence="5">
    <name type="scientific">uncultured Planctomycetota bacterium</name>
    <dbReference type="NCBI Taxonomy" id="120965"/>
    <lineage>
        <taxon>Bacteria</taxon>
        <taxon>Pseudomonadati</taxon>
        <taxon>Planctomycetota</taxon>
        <taxon>environmental samples</taxon>
    </lineage>
</organism>
<keyword evidence="2 4" id="KW-0479">Metal-binding</keyword>
<dbReference type="InterPro" id="IPR015991">
    <property type="entry name" value="TatD/YcfH-like"/>
</dbReference>
<evidence type="ECO:0000313" key="5">
    <source>
        <dbReference type="EMBL" id="BAL55971.1"/>
    </source>
</evidence>
<evidence type="ECO:0000256" key="3">
    <source>
        <dbReference type="ARBA" id="ARBA00022801"/>
    </source>
</evidence>
<protein>
    <submittedName>
        <fullName evidence="5">TatD DNase family protein</fullName>
    </submittedName>
</protein>
<reference evidence="5" key="2">
    <citation type="journal article" date="2012" name="PLoS ONE">
        <title>A Deeply Branching Thermophilic Bacterium with an Ancient Acetyl-CoA Pathway Dominates a Subsurface Ecosystem.</title>
        <authorList>
            <person name="Takami H."/>
            <person name="Noguchi H."/>
            <person name="Takaki Y."/>
            <person name="Uchiyama I."/>
            <person name="Toyoda A."/>
            <person name="Nishi S."/>
            <person name="Chee G.-J."/>
            <person name="Arai W."/>
            <person name="Nunoura T."/>
            <person name="Itoh T."/>
            <person name="Hattori M."/>
            <person name="Takai K."/>
        </authorList>
    </citation>
    <scope>NUCLEOTIDE SEQUENCE</scope>
</reference>
<dbReference type="NCBIfam" id="TIGR00010">
    <property type="entry name" value="YchF/TatD family DNA exonuclease"/>
    <property type="match status" value="1"/>
</dbReference>
<feature type="binding site" evidence="4">
    <location>
        <position position="156"/>
    </location>
    <ligand>
        <name>a divalent metal cation</name>
        <dbReference type="ChEBI" id="CHEBI:60240"/>
        <label>2</label>
    </ligand>
</feature>
<name>H5SII5_9BACT</name>
<dbReference type="EMBL" id="AP011734">
    <property type="protein sequence ID" value="BAL55971.1"/>
    <property type="molecule type" value="Genomic_DNA"/>
</dbReference>
<evidence type="ECO:0000256" key="1">
    <source>
        <dbReference type="ARBA" id="ARBA00009275"/>
    </source>
</evidence>
<dbReference type="GO" id="GO:0004536">
    <property type="term" value="F:DNA nuclease activity"/>
    <property type="evidence" value="ECO:0007669"/>
    <property type="project" value="InterPro"/>
</dbReference>
<dbReference type="PIRSF" id="PIRSF005902">
    <property type="entry name" value="DNase_TatD"/>
    <property type="match status" value="1"/>
</dbReference>
<gene>
    <name evidence="5" type="ORF">HGMM_F33C03C14</name>
</gene>
<comment type="similarity">
    <text evidence="1">Belongs to the metallo-dependent hydrolases superfamily. TatD-type hydrolase family.</text>
</comment>
<dbReference type="GO" id="GO:0005829">
    <property type="term" value="C:cytosol"/>
    <property type="evidence" value="ECO:0007669"/>
    <property type="project" value="TreeGrafter"/>
</dbReference>
<feature type="binding site" evidence="4">
    <location>
        <position position="93"/>
    </location>
    <ligand>
        <name>a divalent metal cation</name>
        <dbReference type="ChEBI" id="CHEBI:60240"/>
        <label>1</label>
    </ligand>
</feature>
<dbReference type="SUPFAM" id="SSF51556">
    <property type="entry name" value="Metallo-dependent hydrolases"/>
    <property type="match status" value="1"/>
</dbReference>
<accession>H5SII5</accession>
<dbReference type="GO" id="GO:0016788">
    <property type="term" value="F:hydrolase activity, acting on ester bonds"/>
    <property type="evidence" value="ECO:0007669"/>
    <property type="project" value="InterPro"/>
</dbReference>
<dbReference type="AlphaFoldDB" id="H5SII5"/>
<keyword evidence="3" id="KW-0378">Hydrolase</keyword>
<dbReference type="PANTHER" id="PTHR46124:SF2">
    <property type="entry name" value="D-AMINOACYL-TRNA DEACYLASE"/>
    <property type="match status" value="1"/>
</dbReference>
<dbReference type="PROSITE" id="PS01091">
    <property type="entry name" value="TATD_3"/>
    <property type="match status" value="1"/>
</dbReference>
<sequence>MQLFDTHAHLDDAAFANDLTQVIQRAQDGGVIGILAVGISAASSEAVIRLAEKFPMVWAAVGIHPNYAAQAQAEDWWQIEKLAQHPKVVAIGETGLDRYWDYTPFALQEEYFVRHLALARQTGRPIVIHCREAEADLRRILQQDYDVHGSLKGILHAFSGEWATAEFGLAMGLHVSFAGMVTFRNAEDLRQVAARIPAQRLLIETDSPYLTPVPLRGKVSRNEPAHIVHTLTCLAQVRQVEPTTLAAETTANARHLLGIDSAD</sequence>
<dbReference type="PROSITE" id="PS01137">
    <property type="entry name" value="TATD_1"/>
    <property type="match status" value="1"/>
</dbReference>
<dbReference type="FunFam" id="3.20.20.140:FF:000005">
    <property type="entry name" value="TatD family hydrolase"/>
    <property type="match status" value="1"/>
</dbReference>
<dbReference type="GO" id="GO:0046872">
    <property type="term" value="F:metal ion binding"/>
    <property type="evidence" value="ECO:0007669"/>
    <property type="project" value="UniProtKB-KW"/>
</dbReference>
<dbReference type="Gene3D" id="3.20.20.140">
    <property type="entry name" value="Metal-dependent hydrolases"/>
    <property type="match status" value="1"/>
</dbReference>